<dbReference type="GO" id="GO:0016989">
    <property type="term" value="F:sigma factor antagonist activity"/>
    <property type="evidence" value="ECO:0007669"/>
    <property type="project" value="TreeGrafter"/>
</dbReference>
<comment type="caution">
    <text evidence="4">The sequence shown here is derived from an EMBL/GenBank/DDBJ whole genome shotgun (WGS) entry which is preliminary data.</text>
</comment>
<gene>
    <name evidence="4" type="ORF">CAL28_11970</name>
</gene>
<dbReference type="PANTHER" id="PTHR30273:SF2">
    <property type="entry name" value="PROTEIN FECR"/>
    <property type="match status" value="1"/>
</dbReference>
<feature type="transmembrane region" description="Helical" evidence="1">
    <location>
        <begin position="94"/>
        <end position="112"/>
    </location>
</feature>
<evidence type="ECO:0000313" key="5">
    <source>
        <dbReference type="Proteomes" id="UP000215767"/>
    </source>
</evidence>
<proteinExistence type="predicted"/>
<evidence type="ECO:0000259" key="3">
    <source>
        <dbReference type="Pfam" id="PF16220"/>
    </source>
</evidence>
<dbReference type="Pfam" id="PF16220">
    <property type="entry name" value="DUF4880"/>
    <property type="match status" value="1"/>
</dbReference>
<dbReference type="InterPro" id="IPR032623">
    <property type="entry name" value="FecR_N"/>
</dbReference>
<sequence length="334" mass="36831">MSRGAQHPTILYAGGIPLDPRVAEEAARWYVLFSSGRATDKDRQAWVAWCAADADHQRAWAQLAYVDDRMNAIRSRPAYEALSRERRKDARRRLLRGAAGLAILGIPTLWLVDRMRLLRITPDYTARIGARREILLQDDSRVVLNTGSGIDVNFSEAGRIVTLRRGEAFFTTGHEPAYSRIPFLVHTVAGTIRALGTRFNVRLDDDRATVAVYEGQVSVNAGNGAQPAYLQAGRMATFSRAGLGPVRGVAPGTDAWLQGRIAADNVSLADFLAELSRYRHGYITCDAAAGRMRLSGLFPTDDTDRVLDAISGLLPIAITRRTPYWIEVSARRPA</sequence>
<evidence type="ECO:0008006" key="6">
    <source>
        <dbReference type="Google" id="ProtNLM"/>
    </source>
</evidence>
<keyword evidence="1" id="KW-1133">Transmembrane helix</keyword>
<dbReference type="RefSeq" id="WP_094841588.1">
    <property type="nucleotide sequence ID" value="NZ_NEVS01000004.1"/>
</dbReference>
<dbReference type="EMBL" id="NEVS01000004">
    <property type="protein sequence ID" value="OZI60172.1"/>
    <property type="molecule type" value="Genomic_DNA"/>
</dbReference>
<dbReference type="PANTHER" id="PTHR30273">
    <property type="entry name" value="PERIPLASMIC SIGNAL SENSOR AND SIGMA FACTOR ACTIVATOR FECR-RELATED"/>
    <property type="match status" value="1"/>
</dbReference>
<evidence type="ECO:0000259" key="2">
    <source>
        <dbReference type="Pfam" id="PF04773"/>
    </source>
</evidence>
<keyword evidence="5" id="KW-1185">Reference proteome</keyword>
<dbReference type="AlphaFoldDB" id="A0A261UFI5"/>
<name>A0A261UFI5_9BORD</name>
<keyword evidence="1" id="KW-0812">Transmembrane</keyword>
<evidence type="ECO:0000256" key="1">
    <source>
        <dbReference type="SAM" id="Phobius"/>
    </source>
</evidence>
<protein>
    <recommendedName>
        <fullName evidence="6">Iron dicitrate transport regulator FecR</fullName>
    </recommendedName>
</protein>
<evidence type="ECO:0000313" key="4">
    <source>
        <dbReference type="EMBL" id="OZI60172.1"/>
    </source>
</evidence>
<dbReference type="Gene3D" id="2.60.120.1440">
    <property type="match status" value="1"/>
</dbReference>
<organism evidence="4 5">
    <name type="scientific">Bordetella genomosp. 11</name>
    <dbReference type="NCBI Taxonomy" id="1416808"/>
    <lineage>
        <taxon>Bacteria</taxon>
        <taxon>Pseudomonadati</taxon>
        <taxon>Pseudomonadota</taxon>
        <taxon>Betaproteobacteria</taxon>
        <taxon>Burkholderiales</taxon>
        <taxon>Alcaligenaceae</taxon>
        <taxon>Bordetella</taxon>
    </lineage>
</organism>
<accession>A0A261UFI5</accession>
<reference evidence="5" key="1">
    <citation type="submission" date="2017-05" db="EMBL/GenBank/DDBJ databases">
        <title>Complete and WGS of Bordetella genogroups.</title>
        <authorList>
            <person name="Spilker T."/>
            <person name="Lipuma J."/>
        </authorList>
    </citation>
    <scope>NUCLEOTIDE SEQUENCE [LARGE SCALE GENOMIC DNA]</scope>
    <source>
        <strain evidence="5">AU8856</strain>
    </source>
</reference>
<dbReference type="Pfam" id="PF04773">
    <property type="entry name" value="FecR"/>
    <property type="match status" value="1"/>
</dbReference>
<feature type="domain" description="FecR protein" evidence="2">
    <location>
        <begin position="125"/>
        <end position="217"/>
    </location>
</feature>
<dbReference type="Proteomes" id="UP000215767">
    <property type="component" value="Unassembled WGS sequence"/>
</dbReference>
<keyword evidence="1" id="KW-0472">Membrane</keyword>
<dbReference type="PIRSF" id="PIRSF018266">
    <property type="entry name" value="FecR"/>
    <property type="match status" value="1"/>
</dbReference>
<dbReference type="OrthoDB" id="1100567at2"/>
<feature type="domain" description="FecR N-terminal" evidence="3">
    <location>
        <begin position="24"/>
        <end position="64"/>
    </location>
</feature>
<dbReference type="InterPro" id="IPR012373">
    <property type="entry name" value="Ferrdict_sens_TM"/>
</dbReference>
<dbReference type="InterPro" id="IPR006860">
    <property type="entry name" value="FecR"/>
</dbReference>